<reference evidence="2 3" key="1">
    <citation type="journal article" date="2012" name="BMC Genomics">
        <title>Comparative genomic analysis and phylogenetic position of Theileria equi.</title>
        <authorList>
            <person name="Kappmeyer L.S."/>
            <person name="Thiagarajan M."/>
            <person name="Herndon D.R."/>
            <person name="Ramsay J.D."/>
            <person name="Caler E."/>
            <person name="Djikeng A."/>
            <person name="Gillespie J.J."/>
            <person name="Lau A.O."/>
            <person name="Roalson E.H."/>
            <person name="Silva J.C."/>
            <person name="Silva M.G."/>
            <person name="Suarez C.E."/>
            <person name="Ueti M.W."/>
            <person name="Nene V.M."/>
            <person name="Mealey R.H."/>
            <person name="Knowles D.P."/>
            <person name="Brayton K.A."/>
        </authorList>
    </citation>
    <scope>NUCLEOTIDE SEQUENCE [LARGE SCALE GENOMIC DNA]</scope>
    <source>
        <strain evidence="2 3">WA</strain>
    </source>
</reference>
<sequence>MTTTIIVDVHNRCRHRRCKCRGGKGGNISIRAGPVGTGDFGYCTHEAIEKKSNISKVIWTNVPLERVGFLHAFEELASVTVYYHKTHDKDRRYINKPLLIRVKGKSYSGTHWYENVGTYDNRRWWRIDKEAKSGSYPNRDEYNSCSQFENKLKSVACRLHGLHGINIDISGTQNIDCAVCSEQDYVTFRQENPTKTSSYVRHEYSGKFTEKSILLHRSNQVTYRMISSMRRSYYVQFQLDDSNVQTVSVYYWNDDCAHNNPLLIQVELKGNISFWLENTSVLGNDGKVRHDKWKVLGRDEINRLDKKGPDLQCKLDVLNCIYNRVVQVNIGEKKSCHETKHYLHRNRISYGYGEVLGTYPVLYAHTYEKSPECNKESFNVSEITVNGQPQNFEPNPLPFKDVKKLLAYVSPCDPKTPFLICVESGDKPKNPYKWYVKQAKGADWEVYKDLPGRYEKPPEEAVSDIGNFFQNVKGTLKLNDCYVSTSDKGIMFNIRKTLSAGQNSITYTDILDPKSTPVIVTKSDDTPLLGFFKNVHRPATNNSSVFVLNEYLADGSKFQSKIQGVKNFHVYFWNGNDNTPILLGIKKSTEKDFKYYSYYGPGEHGKWIQGSYEKLVSTDLNYMLDDQNCYRNSAIPINLMEPKNLGVFKSSKNQSKCLTNGLVTPSTQPQLPNGAENYYKVDAYQLSNNKRVSRITFNDNPTNIIPPYNEDGPLLHIYSWKNSGIPLLVELIRKDGSDWFENLGEGPDYTKWMKIFRGDEEFYTQESDPTNKTLQDTLTTKLNEVNCRVHGVVQIDISKTYGRYCHTGCLSGKIKVTPSEEKIPEYSVYEHAPVGLGKATFKVSSILYYGVEQRLGIFSTPKEISKVKVYFPNCPGGAPVAIKIEQNGEHEIWLERTYNKWAENTEKFKGKDENTTALKGLLDKIKMDTSACNPSQNPPSQPYLELYENQDSDNDRFNLLKLADDIDNGMEERSNGGVIEVYDEDIEEELMSEYLNNTLSSVKHSSTATESMTLTASAKAPGHSPIFAHQKSAYTIIIDIKEKPDGQETSTTYPPGGSPEQQVEVTKFEEPHGSCFKMFTHEALAGQPFMVREVQYNGMGVPNIRPTGPIYDYSVWYWSGDRDNSQPLLVEIEKENSEFVYYYRGGTSISNWTELSDYKDPSKPLEGEPLETHLDELNCRRNGVVVMDLSFRNSHTHAKKSYCCGKDHTGGKKVSVTDRTISCKKSSHNTNHLTYYKHDVTSGTRLAKIIYYENSGSDRKRIKITDLKLPTTEKVTAYAFYCTGNEPVLIYVQGGIPGVNKWYKKSSSDTWEEVLGISSDPENIKDCSSKGWSALVKAINCPSYLKCNNTQSLSQPTTSGADTPGPTRSKGEDGGQGRVGASGNNQVTGRTSEHYDRLLSSLFGIAQDILTGAAGTLAKTLSSPKGTETTDRTSYVPKEPQSPDLKQKDAAVSPGKADITQAALRPEPHQLPALSSDLNANINGGYPPSVVAGRQSPGITIPSGNGARFKVDVPGSILNVVDSDKAYAVLSPTESGTLTGLGPGIPGQRPLPVDRLVGVPSLPAGGPERAPPRSSLVSLPGWTSGALATSGLDGLRGHTSDIGDNSEAVGPDSQEPDTNEGETSGAKGPPPQAIATEESSPEPAPPTAEEPESLVEAPLTVGLGSWLTFGASSGTVAGAGGLTGLGWWAFKRSRGDPWVRQI</sequence>
<comment type="caution">
    <text evidence="2">The sequence shown here is derived from an EMBL/GenBank/DDBJ whole genome shotgun (WGS) entry which is preliminary data.</text>
</comment>
<name>L1LAT1_THEEQ</name>
<dbReference type="VEuPathDB" id="PiroplasmaDB:BEWA_047070"/>
<dbReference type="KEGG" id="beq:BEWA_047070"/>
<feature type="region of interest" description="Disordered" evidence="1">
    <location>
        <begin position="1556"/>
        <end position="1578"/>
    </location>
</feature>
<protein>
    <submittedName>
        <fullName evidence="2">Uncharacterized protein</fullName>
    </submittedName>
</protein>
<feature type="region of interest" description="Disordered" evidence="1">
    <location>
        <begin position="1352"/>
        <end position="1390"/>
    </location>
</feature>
<keyword evidence="3" id="KW-1185">Reference proteome</keyword>
<dbReference type="EMBL" id="ACOU01000007">
    <property type="protein sequence ID" value="EKX72243.1"/>
    <property type="molecule type" value="Genomic_DNA"/>
</dbReference>
<evidence type="ECO:0000256" key="1">
    <source>
        <dbReference type="SAM" id="MobiDB-lite"/>
    </source>
</evidence>
<dbReference type="GeneID" id="15804130"/>
<evidence type="ECO:0000313" key="3">
    <source>
        <dbReference type="Proteomes" id="UP000031512"/>
    </source>
</evidence>
<dbReference type="RefSeq" id="XP_004831695.1">
    <property type="nucleotide sequence ID" value="XM_004831638.1"/>
</dbReference>
<dbReference type="Proteomes" id="UP000031512">
    <property type="component" value="Unassembled WGS sequence"/>
</dbReference>
<gene>
    <name evidence="2" type="ORF">BEWA_047070</name>
</gene>
<accession>L1LAT1</accession>
<organism evidence="2 3">
    <name type="scientific">Theileria equi strain WA</name>
    <dbReference type="NCBI Taxonomy" id="1537102"/>
    <lineage>
        <taxon>Eukaryota</taxon>
        <taxon>Sar</taxon>
        <taxon>Alveolata</taxon>
        <taxon>Apicomplexa</taxon>
        <taxon>Aconoidasida</taxon>
        <taxon>Piroplasmida</taxon>
        <taxon>Theileriidae</taxon>
        <taxon>Theileria</taxon>
    </lineage>
</organism>
<proteinExistence type="predicted"/>
<feature type="region of interest" description="Disordered" evidence="1">
    <location>
        <begin position="1419"/>
        <end position="1451"/>
    </location>
</feature>
<evidence type="ECO:0000313" key="2">
    <source>
        <dbReference type="EMBL" id="EKX72243.1"/>
    </source>
</evidence>
<feature type="compositionally biased region" description="Polar residues" evidence="1">
    <location>
        <begin position="1352"/>
        <end position="1361"/>
    </location>
</feature>
<feature type="region of interest" description="Disordered" evidence="1">
    <location>
        <begin position="1590"/>
        <end position="1657"/>
    </location>
</feature>